<name>A0A6J4VHY7_9BACT</name>
<protein>
    <submittedName>
        <fullName evidence="2">Uncharacterized protein</fullName>
    </submittedName>
</protein>
<feature type="compositionally biased region" description="Gly residues" evidence="1">
    <location>
        <begin position="33"/>
        <end position="43"/>
    </location>
</feature>
<feature type="compositionally biased region" description="Low complexity" evidence="1">
    <location>
        <begin position="93"/>
        <end position="107"/>
    </location>
</feature>
<dbReference type="AlphaFoldDB" id="A0A6J4VHY7"/>
<feature type="non-terminal residue" evidence="2">
    <location>
        <position position="239"/>
    </location>
</feature>
<dbReference type="EMBL" id="CADCWM010000742">
    <property type="protein sequence ID" value="CAA9578683.1"/>
    <property type="molecule type" value="Genomic_DNA"/>
</dbReference>
<evidence type="ECO:0000256" key="1">
    <source>
        <dbReference type="SAM" id="MobiDB-lite"/>
    </source>
</evidence>
<reference evidence="2" key="1">
    <citation type="submission" date="2020-02" db="EMBL/GenBank/DDBJ databases">
        <authorList>
            <person name="Meier V. D."/>
        </authorList>
    </citation>
    <scope>NUCLEOTIDE SEQUENCE</scope>
    <source>
        <strain evidence="2">AVDCRST_MAG88</strain>
    </source>
</reference>
<organism evidence="2">
    <name type="scientific">uncultured Thermomicrobiales bacterium</name>
    <dbReference type="NCBI Taxonomy" id="1645740"/>
    <lineage>
        <taxon>Bacteria</taxon>
        <taxon>Pseudomonadati</taxon>
        <taxon>Thermomicrobiota</taxon>
        <taxon>Thermomicrobia</taxon>
        <taxon>Thermomicrobiales</taxon>
        <taxon>environmental samples</taxon>
    </lineage>
</organism>
<sequence length="239" mass="24009">GPTAEGTPPGLDGRGTSDVDAGEPGEQRAGRPGAAGDGPAGGGRRSDLRPGGPAGGLPQQHGGGRSGRPLQPSRAGRADHCAGTRAEGGLRYGGPRANRGHGAAAARPARRWHRHLVARDTGAHPAPRGLAAGGSDDRAPGVAHGGQFLSAGANVVPDGDGAAQAQSGRRPGGRPGDGSKKGRIERAYRLAEAAGVQVWCQDEAGPYQAIPQPGAGWRPVGCPARRPHEYLRGGTAKLL</sequence>
<gene>
    <name evidence="2" type="ORF">AVDCRST_MAG88-3077</name>
</gene>
<feature type="region of interest" description="Disordered" evidence="1">
    <location>
        <begin position="1"/>
        <end position="183"/>
    </location>
</feature>
<evidence type="ECO:0000313" key="2">
    <source>
        <dbReference type="EMBL" id="CAA9578683.1"/>
    </source>
</evidence>
<accession>A0A6J4VHY7</accession>
<proteinExistence type="predicted"/>
<feature type="non-terminal residue" evidence="2">
    <location>
        <position position="1"/>
    </location>
</feature>